<comment type="caution">
    <text evidence="1">The sequence shown here is derived from an EMBL/GenBank/DDBJ whole genome shotgun (WGS) entry which is preliminary data.</text>
</comment>
<keyword evidence="2" id="KW-1185">Reference proteome</keyword>
<organism evidence="1 2">
    <name type="scientific">Cohnella cellulosilytica</name>
    <dbReference type="NCBI Taxonomy" id="986710"/>
    <lineage>
        <taxon>Bacteria</taxon>
        <taxon>Bacillati</taxon>
        <taxon>Bacillota</taxon>
        <taxon>Bacilli</taxon>
        <taxon>Bacillales</taxon>
        <taxon>Paenibacillaceae</taxon>
        <taxon>Cohnella</taxon>
    </lineage>
</organism>
<gene>
    <name evidence="1" type="ORF">ACFQMJ_32615</name>
</gene>
<dbReference type="RefSeq" id="WP_378048944.1">
    <property type="nucleotide sequence ID" value="NZ_JBHMDN010000019.1"/>
</dbReference>
<evidence type="ECO:0000313" key="1">
    <source>
        <dbReference type="EMBL" id="MFC7153292.1"/>
    </source>
</evidence>
<evidence type="ECO:0000313" key="2">
    <source>
        <dbReference type="Proteomes" id="UP001596378"/>
    </source>
</evidence>
<sequence length="351" mass="40600">MRYIWVGAGRKAEKLLIKWRRLDASSIPSVILDNDIGKIGTYMHGVPIDAVSNIASYLTVPYEIIITVVDGGALIEQINALGFNKNIIHFPIKDWSLTRQLLQRNKQLMENKKAKRCFIIGTGPSLLQQNLQLLADEDTIIVNTSYRDDSLISLNPKYWVVADPGFWLQKAQYLDRLLETMRDRLPITKLFIHNDSYGYMTDNDPAADRVYYYLLEHIVNYEPTILNFEKALPEFAQNVISVALMLAISLRYEEIILIGCDHSWWGYSIQDIENGVWSAHSYEENEKEINTYKNGWREHGYEKLQRIINTQKSEYEALRLIAEQSSLRIRNATAGGHLDSFERVTYEDLFI</sequence>
<dbReference type="EMBL" id="JBHTAI010000032">
    <property type="protein sequence ID" value="MFC7153292.1"/>
    <property type="molecule type" value="Genomic_DNA"/>
</dbReference>
<reference evidence="2" key="1">
    <citation type="journal article" date="2019" name="Int. J. Syst. Evol. Microbiol.">
        <title>The Global Catalogue of Microorganisms (GCM) 10K type strain sequencing project: providing services to taxonomists for standard genome sequencing and annotation.</title>
        <authorList>
            <consortium name="The Broad Institute Genomics Platform"/>
            <consortium name="The Broad Institute Genome Sequencing Center for Infectious Disease"/>
            <person name="Wu L."/>
            <person name="Ma J."/>
        </authorList>
    </citation>
    <scope>NUCLEOTIDE SEQUENCE [LARGE SCALE GENOMIC DNA]</scope>
    <source>
        <strain evidence="2">KCTC 12907</strain>
    </source>
</reference>
<dbReference type="Gene3D" id="3.90.1480.10">
    <property type="entry name" value="Alpha-2,3-sialyltransferase"/>
    <property type="match status" value="1"/>
</dbReference>
<dbReference type="Proteomes" id="UP001596378">
    <property type="component" value="Unassembled WGS sequence"/>
</dbReference>
<evidence type="ECO:0008006" key="3">
    <source>
        <dbReference type="Google" id="ProtNLM"/>
    </source>
</evidence>
<protein>
    <recommendedName>
        <fullName evidence="3">DUF115 domain-containing protein</fullName>
    </recommendedName>
</protein>
<name>A0ABW2FJH4_9BACL</name>
<accession>A0ABW2FJH4</accession>
<proteinExistence type="predicted"/>